<evidence type="ECO:0000256" key="8">
    <source>
        <dbReference type="ARBA" id="ARBA00022741"/>
    </source>
</evidence>
<dbReference type="InterPro" id="IPR007197">
    <property type="entry name" value="rSAM"/>
</dbReference>
<dbReference type="InterPro" id="IPR006657">
    <property type="entry name" value="MoPterin_dinucl-bd_dom"/>
</dbReference>
<dbReference type="Gene3D" id="3.40.228.10">
    <property type="entry name" value="Dimethylsulfoxide Reductase, domain 2"/>
    <property type="match status" value="1"/>
</dbReference>
<dbReference type="GO" id="GO:0051539">
    <property type="term" value="F:4 iron, 4 sulfur cluster binding"/>
    <property type="evidence" value="ECO:0007669"/>
    <property type="project" value="UniProtKB-KW"/>
</dbReference>
<dbReference type="CDD" id="cd17353">
    <property type="entry name" value="MFS_OFA_like"/>
    <property type="match status" value="1"/>
</dbReference>
<dbReference type="InterPro" id="IPR013483">
    <property type="entry name" value="MoaA"/>
</dbReference>
<dbReference type="InterPro" id="IPR013785">
    <property type="entry name" value="Aldolase_TIM"/>
</dbReference>
<feature type="transmembrane region" description="Helical" evidence="15">
    <location>
        <begin position="260"/>
        <end position="278"/>
    </location>
</feature>
<evidence type="ECO:0000256" key="7">
    <source>
        <dbReference type="ARBA" id="ARBA00022723"/>
    </source>
</evidence>
<dbReference type="InterPro" id="IPR009010">
    <property type="entry name" value="Asp_de-COase-like_dom_sf"/>
</dbReference>
<dbReference type="Pfam" id="PF01568">
    <property type="entry name" value="Molydop_binding"/>
    <property type="match status" value="1"/>
</dbReference>
<dbReference type="SFLD" id="SFLDG01383">
    <property type="entry name" value="cyclic_pyranopterin_phosphate"/>
    <property type="match status" value="1"/>
</dbReference>
<dbReference type="InterPro" id="IPR011701">
    <property type="entry name" value="MFS"/>
</dbReference>
<dbReference type="InterPro" id="IPR040064">
    <property type="entry name" value="MoaA-like"/>
</dbReference>
<comment type="pathway">
    <text evidence="3">Cofactor biosynthesis; molybdopterin biosynthesis.</text>
</comment>
<dbReference type="NCBIfam" id="TIGR01701">
    <property type="entry name" value="Fdhalpha-like"/>
    <property type="match status" value="1"/>
</dbReference>
<feature type="transmembrane region" description="Helical" evidence="15">
    <location>
        <begin position="222"/>
        <end position="240"/>
    </location>
</feature>
<keyword evidence="10" id="KW-0411">Iron-sulfur</keyword>
<dbReference type="Pfam" id="PF04055">
    <property type="entry name" value="Radical_SAM"/>
    <property type="match status" value="1"/>
</dbReference>
<dbReference type="CDD" id="cd21117">
    <property type="entry name" value="Twitch_MoaA"/>
    <property type="match status" value="1"/>
</dbReference>
<keyword evidence="13" id="KW-0456">Lyase</keyword>
<dbReference type="GO" id="GO:0006777">
    <property type="term" value="P:Mo-molybdopterin cofactor biosynthetic process"/>
    <property type="evidence" value="ECO:0000318"/>
    <property type="project" value="GO_Central"/>
</dbReference>
<feature type="transmembrane region" description="Helical" evidence="15">
    <location>
        <begin position="68"/>
        <end position="89"/>
    </location>
</feature>
<evidence type="ECO:0000256" key="13">
    <source>
        <dbReference type="ARBA" id="ARBA00023239"/>
    </source>
</evidence>
<keyword evidence="15" id="KW-1133">Transmembrane helix</keyword>
<proteinExistence type="inferred from homology"/>
<dbReference type="InterPro" id="IPR000385">
    <property type="entry name" value="MoaA_NifB_PqqE_Fe-S-bd_CS"/>
</dbReference>
<dbReference type="GO" id="GO:0016783">
    <property type="term" value="F:sulfurtransferase activity"/>
    <property type="evidence" value="ECO:0007669"/>
    <property type="project" value="InterPro"/>
</dbReference>
<dbReference type="GO" id="GO:0061799">
    <property type="term" value="F:cyclic pyranopterin monophosphate synthase activity"/>
    <property type="evidence" value="ECO:0000318"/>
    <property type="project" value="GO_Central"/>
</dbReference>
<dbReference type="SMART" id="SM00729">
    <property type="entry name" value="Elp3"/>
    <property type="match status" value="1"/>
</dbReference>
<evidence type="ECO:0000256" key="1">
    <source>
        <dbReference type="ARBA" id="ARBA00001966"/>
    </source>
</evidence>
<name>F4PF11_BATDJ</name>
<keyword evidence="15" id="KW-0812">Transmembrane</keyword>
<dbReference type="InterPro" id="IPR010046">
    <property type="entry name" value="Mopterin_OxRdtse_a_bac"/>
</dbReference>
<dbReference type="Pfam" id="PF00384">
    <property type="entry name" value="Molybdopterin"/>
    <property type="match status" value="1"/>
</dbReference>
<keyword evidence="12" id="KW-0501">Molybdenum cofactor biosynthesis</keyword>
<keyword evidence="8" id="KW-0547">Nucleotide-binding</keyword>
<keyword evidence="15" id="KW-0472">Membrane</keyword>
<dbReference type="SUPFAM" id="SSF102114">
    <property type="entry name" value="Radical SAM enzymes"/>
    <property type="match status" value="1"/>
</dbReference>
<reference evidence="17 18" key="1">
    <citation type="submission" date="2009-12" db="EMBL/GenBank/DDBJ databases">
        <title>The draft genome of Batrachochytrium dendrobatidis.</title>
        <authorList>
            <consortium name="US DOE Joint Genome Institute (JGI-PGF)"/>
            <person name="Kuo A."/>
            <person name="Salamov A."/>
            <person name="Schmutz J."/>
            <person name="Lucas S."/>
            <person name="Pitluck S."/>
            <person name="Rosenblum E."/>
            <person name="Stajich J."/>
            <person name="Eisen M."/>
            <person name="Grigoriev I.V."/>
        </authorList>
    </citation>
    <scope>NUCLEOTIDE SEQUENCE [LARGE SCALE GENOMIC DNA]</scope>
    <source>
        <strain evidence="18">JAM81 / FGSC 10211</strain>
    </source>
</reference>
<comment type="catalytic activity">
    <reaction evidence="14">
        <text>GTP + AH2 + S-adenosyl-L-methionine = (8S)-3',8-cyclo-7,8-dihydroguanosine 5'-triphosphate + 5'-deoxyadenosine + L-methionine + A + H(+)</text>
        <dbReference type="Rhea" id="RHEA:49576"/>
        <dbReference type="ChEBI" id="CHEBI:13193"/>
        <dbReference type="ChEBI" id="CHEBI:15378"/>
        <dbReference type="ChEBI" id="CHEBI:17319"/>
        <dbReference type="ChEBI" id="CHEBI:17499"/>
        <dbReference type="ChEBI" id="CHEBI:37565"/>
        <dbReference type="ChEBI" id="CHEBI:57844"/>
        <dbReference type="ChEBI" id="CHEBI:59789"/>
        <dbReference type="ChEBI" id="CHEBI:131766"/>
        <dbReference type="EC" id="4.1.99.22"/>
    </reaction>
</comment>
<feature type="transmembrane region" description="Helical" evidence="15">
    <location>
        <begin position="101"/>
        <end position="123"/>
    </location>
</feature>
<evidence type="ECO:0000313" key="18">
    <source>
        <dbReference type="Proteomes" id="UP000007241"/>
    </source>
</evidence>
<dbReference type="SUPFAM" id="SSF53927">
    <property type="entry name" value="Cytidine deaminase-like"/>
    <property type="match status" value="1"/>
</dbReference>
<comment type="subcellular location">
    <subcellularLocation>
        <location evidence="2">Membrane</location>
        <topology evidence="2">Multi-pass membrane protein</topology>
    </subcellularLocation>
</comment>
<evidence type="ECO:0000256" key="4">
    <source>
        <dbReference type="ARBA" id="ARBA00012167"/>
    </source>
</evidence>
<dbReference type="GO" id="GO:0008863">
    <property type="term" value="F:formate dehydrogenase (NAD+) activity"/>
    <property type="evidence" value="ECO:0007669"/>
    <property type="project" value="InterPro"/>
</dbReference>
<dbReference type="PROSITE" id="PS01305">
    <property type="entry name" value="MOAA_NIFB_PQQE"/>
    <property type="match status" value="1"/>
</dbReference>
<dbReference type="EMBL" id="GL882903">
    <property type="protein sequence ID" value="EGF76180.1"/>
    <property type="molecule type" value="Genomic_DNA"/>
</dbReference>
<dbReference type="Proteomes" id="UP000007241">
    <property type="component" value="Unassembled WGS sequence"/>
</dbReference>
<accession>F4PF11</accession>
<feature type="transmembrane region" description="Helical" evidence="15">
    <location>
        <begin position="12"/>
        <end position="31"/>
    </location>
</feature>
<evidence type="ECO:0000256" key="15">
    <source>
        <dbReference type="SAM" id="Phobius"/>
    </source>
</evidence>
<dbReference type="Gene3D" id="3.40.140.10">
    <property type="entry name" value="Cytidine Deaminase, domain 2"/>
    <property type="match status" value="1"/>
</dbReference>
<dbReference type="GO" id="GO:0061798">
    <property type="term" value="F:GTP 3',8'-cyclase activity"/>
    <property type="evidence" value="ECO:0000318"/>
    <property type="project" value="GO_Central"/>
</dbReference>
<dbReference type="InterPro" id="IPR003786">
    <property type="entry name" value="FdhD"/>
</dbReference>
<dbReference type="GO" id="GO:0005525">
    <property type="term" value="F:GTP binding"/>
    <property type="evidence" value="ECO:0007669"/>
    <property type="project" value="UniProtKB-KW"/>
</dbReference>
<dbReference type="GO" id="GO:0022857">
    <property type="term" value="F:transmembrane transporter activity"/>
    <property type="evidence" value="ECO:0007669"/>
    <property type="project" value="InterPro"/>
</dbReference>
<dbReference type="Gene3D" id="3.20.20.70">
    <property type="entry name" value="Aldolase class I"/>
    <property type="match status" value="1"/>
</dbReference>
<feature type="transmembrane region" description="Helical" evidence="15">
    <location>
        <begin position="135"/>
        <end position="153"/>
    </location>
</feature>
<dbReference type="Gene3D" id="1.20.1250.20">
    <property type="entry name" value="MFS general substrate transporter like domains"/>
    <property type="match status" value="2"/>
</dbReference>
<protein>
    <recommendedName>
        <fullName evidence="4">GTP 3',8-cyclase</fullName>
        <ecNumber evidence="4">4.1.99.22</ecNumber>
    </recommendedName>
</protein>
<evidence type="ECO:0000256" key="14">
    <source>
        <dbReference type="ARBA" id="ARBA00048697"/>
    </source>
</evidence>
<dbReference type="PANTHER" id="PTHR22960:SF0">
    <property type="entry name" value="MOLYBDENUM COFACTOR BIOSYNTHESIS PROTEIN 1"/>
    <property type="match status" value="1"/>
</dbReference>
<keyword evidence="6" id="KW-0949">S-adenosyl-L-methionine</keyword>
<dbReference type="SFLD" id="SFLDG01067">
    <property type="entry name" value="SPASM/twitch_domain_containing"/>
    <property type="match status" value="1"/>
</dbReference>
<dbReference type="SUPFAM" id="SSF103473">
    <property type="entry name" value="MFS general substrate transporter"/>
    <property type="match status" value="1"/>
</dbReference>
<dbReference type="SUPFAM" id="SSF53706">
    <property type="entry name" value="Formate dehydrogenase/DMSO reductase, domains 1-3"/>
    <property type="match status" value="1"/>
</dbReference>
<dbReference type="OrthoDB" id="2392781at2759"/>
<sequence length="1450" mass="161323">MVNQYGWEVTEVSFAFSIAIFMLGFSAAFMGRFVEKHGPRKSALLSAIFFSIGVAGSGLATAMESLLLLYLFYGVIGGIGLGIGYIAPVSTLVKWFPDRRGLATGLAIMGFGFAALISGPAAAALIEAVGITNTFFTLGIAYFAVMAISAQYLSPPPEGWAPKGFIEGQQNGSRKIKQDLSQLTANEAIKTRRFWMLWVMLFLNVTCGIAIISVASPMAQDIAGMTPIAAAAMVGIMGLFNGGGRLGWASLSDYIGRPNVYTAFFVIQIIAFFMLPFATNVGDTKHTGPVKLPSKPDPSLWVSKVPFGLGKVKPHHIRDTMKVVWENKDNLPYATRILTQGVCDGCALGVSGLHDQTLTGPHVCTTRLNVLRLNTMSAIDEKILHADIADLRKMNSTELRKLGRIPYPLIRRPGERKFSRISWDDALDKISDKMRTLNPKNYAFYTTSRGITNEAYYTLGKVSRFLGTNNVDNASRICHSPSKTALNRSVGVGASTCNYKDWIGTDVLLFWGSVAANNQPVSTKYMYAAKRKGTKIIIINPYHEPSMDNYWVPSIAESALFGTKIADDVYQVNIGGDIAFMHGIMKHWFAMEENMYGSAIDHEFVSSHVNGLDELKEKVTAYEWEQLEKSSGITKERMMELAELLAKSKSAVFVWSMGLTQHRFGTDNISQVANLALLRGFLGREHCGLMPIRGHSGVQGSGEMGADPFVLPGGGFDEANRSRMESIWGFDIPIWQGDIVGVSLENALLPDEHERKLQLYYMSGGNFLETMPNPDFVKQCLENVDIRVHQDIIFNTSTLVDAREAVIVLPAMTRYEQPGGGTSTSTERMVYFSPEIKGPRIEEARAEWEIYVDLAKRVKPEEKHLIDIKDAFEIREEIAKASPNYDGIQHLKGRGDLFQWGGAWLCEDGECPTPDGKGNLITVELPELRKPEGHFYVTSRRGKQFNSMIYNETDPFNDADRYDLLLNEVDATELGIKEGDAVVAFNQYGTFHGRAKFVEIRQGNVEVHWPEGNALIPKGVYEKYAATQNELITIRSDIGRHNALDKLYGHVIQNRIALGDKVVVFSGRISSEVLLKISKMGVGILISKSAPTDLALQLADDLGITAIGFARGNRLNIYTHPYRIIEANLRISVIDRCNFRCTYCMPKEIFGRDFVFMPKDQLLSFEEIERLAKNFVELGIRKIRLTGGEPLLRRDLPILIERLTRMKDLEDIALTTNGSLLGALASKLKDAGLDRINVSLDALDDAIFKKINDSGVGPERILRGIKKAHAVGLEVKVNMVVKKGMNDSQIVPMANYFKENGITLRYIEFMDVGQTNGWDFSKVITKKEIIEKLKGNFALEPVEPNYIGEVAKRYRYADTNTEIGFITSVSESFCSTCTRARIAADGKMYTCLFSESGFDFRELLRTEKSDEEIKATIINIWNNRTDRYSDERTEESAKNKKKIEMSYIGG</sequence>
<dbReference type="InterPro" id="IPR058240">
    <property type="entry name" value="rSAM_sf"/>
</dbReference>
<evidence type="ECO:0000256" key="12">
    <source>
        <dbReference type="ARBA" id="ARBA00023150"/>
    </source>
</evidence>
<evidence type="ECO:0000256" key="9">
    <source>
        <dbReference type="ARBA" id="ARBA00023004"/>
    </source>
</evidence>
<dbReference type="GO" id="GO:0016020">
    <property type="term" value="C:membrane"/>
    <property type="evidence" value="ECO:0007669"/>
    <property type="project" value="UniProtKB-SubCell"/>
</dbReference>
<dbReference type="CDD" id="cd01335">
    <property type="entry name" value="Radical_SAM"/>
    <property type="match status" value="1"/>
</dbReference>
<dbReference type="UniPathway" id="UPA00344"/>
<dbReference type="Gene3D" id="3.40.50.740">
    <property type="match status" value="1"/>
</dbReference>
<evidence type="ECO:0000256" key="10">
    <source>
        <dbReference type="ARBA" id="ARBA00023014"/>
    </source>
</evidence>
<dbReference type="PROSITE" id="PS51918">
    <property type="entry name" value="RADICAL_SAM"/>
    <property type="match status" value="1"/>
</dbReference>
<dbReference type="HOGENOM" id="CLU_251342_0_0_1"/>
<feature type="transmembrane region" description="Helical" evidence="15">
    <location>
        <begin position="195"/>
        <end position="216"/>
    </location>
</feature>
<dbReference type="EC" id="4.1.99.22" evidence="4"/>
<dbReference type="InParanoid" id="F4PF11"/>
<dbReference type="NCBIfam" id="TIGR02666">
    <property type="entry name" value="moaA"/>
    <property type="match status" value="1"/>
</dbReference>
<dbReference type="GO" id="GO:0030151">
    <property type="term" value="F:molybdenum ion binding"/>
    <property type="evidence" value="ECO:0007669"/>
    <property type="project" value="InterPro"/>
</dbReference>
<dbReference type="SUPFAM" id="SSF50692">
    <property type="entry name" value="ADC-like"/>
    <property type="match status" value="1"/>
</dbReference>
<comment type="cofactor">
    <cofactor evidence="1">
        <name>[4Fe-4S] cluster</name>
        <dbReference type="ChEBI" id="CHEBI:49883"/>
    </cofactor>
</comment>
<dbReference type="SFLD" id="SFLDS00029">
    <property type="entry name" value="Radical_SAM"/>
    <property type="match status" value="1"/>
</dbReference>
<dbReference type="Pfam" id="PF07690">
    <property type="entry name" value="MFS_1"/>
    <property type="match status" value="1"/>
</dbReference>
<evidence type="ECO:0000256" key="6">
    <source>
        <dbReference type="ARBA" id="ARBA00022691"/>
    </source>
</evidence>
<dbReference type="InterPro" id="IPR010505">
    <property type="entry name" value="MoaA_twitch"/>
</dbReference>
<dbReference type="InterPro" id="IPR006656">
    <property type="entry name" value="Mopterin_OxRdtase"/>
</dbReference>
<keyword evidence="11" id="KW-0342">GTP-binding</keyword>
<dbReference type="SFLD" id="SFLDG01386">
    <property type="entry name" value="main_SPASM_domain-containing"/>
    <property type="match status" value="1"/>
</dbReference>
<organism evidence="17 18">
    <name type="scientific">Batrachochytrium dendrobatidis (strain JAM81 / FGSC 10211)</name>
    <name type="common">Frog chytrid fungus</name>
    <dbReference type="NCBI Taxonomy" id="684364"/>
    <lineage>
        <taxon>Eukaryota</taxon>
        <taxon>Fungi</taxon>
        <taxon>Fungi incertae sedis</taxon>
        <taxon>Chytridiomycota</taxon>
        <taxon>Chytridiomycota incertae sedis</taxon>
        <taxon>Chytridiomycetes</taxon>
        <taxon>Rhizophydiales</taxon>
        <taxon>Rhizophydiales incertae sedis</taxon>
        <taxon>Batrachochytrium</taxon>
    </lineage>
</organism>
<dbReference type="Pfam" id="PF02634">
    <property type="entry name" value="FdhD-NarQ"/>
    <property type="match status" value="1"/>
</dbReference>
<dbReference type="PANTHER" id="PTHR22960">
    <property type="entry name" value="MOLYBDOPTERIN COFACTOR SYNTHESIS PROTEIN A"/>
    <property type="match status" value="1"/>
</dbReference>
<dbReference type="GO" id="GO:0043546">
    <property type="term" value="F:molybdopterin cofactor binding"/>
    <property type="evidence" value="ECO:0007669"/>
    <property type="project" value="InterPro"/>
</dbReference>
<keyword evidence="18" id="KW-1185">Reference proteome</keyword>
<feature type="transmembrane region" description="Helical" evidence="15">
    <location>
        <begin position="43"/>
        <end position="62"/>
    </location>
</feature>
<feature type="domain" description="Radical SAM core" evidence="16">
    <location>
        <begin position="1121"/>
        <end position="1340"/>
    </location>
</feature>
<evidence type="ECO:0000256" key="3">
    <source>
        <dbReference type="ARBA" id="ARBA00005046"/>
    </source>
</evidence>
<evidence type="ECO:0000256" key="2">
    <source>
        <dbReference type="ARBA" id="ARBA00004141"/>
    </source>
</evidence>
<dbReference type="GO" id="GO:0006139">
    <property type="term" value="P:nucleobase-containing compound metabolic process"/>
    <property type="evidence" value="ECO:0007669"/>
    <property type="project" value="UniProtKB-ARBA"/>
</dbReference>
<evidence type="ECO:0000259" key="16">
    <source>
        <dbReference type="PROSITE" id="PS51918"/>
    </source>
</evidence>
<dbReference type="InterPro" id="IPR050105">
    <property type="entry name" value="MoCo_biosynth_MoaA/MoaC"/>
</dbReference>
<dbReference type="InterPro" id="IPR016193">
    <property type="entry name" value="Cytidine_deaminase-like"/>
</dbReference>
<keyword evidence="5" id="KW-0004">4Fe-4S</keyword>
<evidence type="ECO:0000256" key="11">
    <source>
        <dbReference type="ARBA" id="ARBA00023134"/>
    </source>
</evidence>
<dbReference type="InterPro" id="IPR036259">
    <property type="entry name" value="MFS_trans_sf"/>
</dbReference>
<gene>
    <name evidence="17" type="ORF">BATDEDRAFT_28746</name>
</gene>
<dbReference type="STRING" id="684364.F4PF11"/>
<evidence type="ECO:0000256" key="5">
    <source>
        <dbReference type="ARBA" id="ARBA00022485"/>
    </source>
</evidence>
<keyword evidence="9" id="KW-0408">Iron</keyword>
<dbReference type="Pfam" id="PF06463">
    <property type="entry name" value="Mob_synth_C"/>
    <property type="match status" value="1"/>
</dbReference>
<dbReference type="HAMAP" id="MF_01225_B">
    <property type="entry name" value="MoaA_B"/>
    <property type="match status" value="1"/>
</dbReference>
<evidence type="ECO:0000313" key="17">
    <source>
        <dbReference type="EMBL" id="EGF76180.1"/>
    </source>
</evidence>
<dbReference type="InterPro" id="IPR006638">
    <property type="entry name" value="Elp3/MiaA/NifB-like_rSAM"/>
</dbReference>
<keyword evidence="7" id="KW-0479">Metal-binding</keyword>